<dbReference type="Gene3D" id="2.30.30.40">
    <property type="entry name" value="SH3 Domains"/>
    <property type="match status" value="3"/>
</dbReference>
<dbReference type="InterPro" id="IPR050384">
    <property type="entry name" value="Endophilin_SH3RF"/>
</dbReference>
<feature type="domain" description="SH3" evidence="4">
    <location>
        <begin position="38"/>
        <end position="97"/>
    </location>
</feature>
<feature type="compositionally biased region" description="Basic and acidic residues" evidence="3">
    <location>
        <begin position="553"/>
        <end position="567"/>
    </location>
</feature>
<keyword evidence="1 2" id="KW-0728">SH3 domain</keyword>
<accession>A0A9X0CL01</accession>
<evidence type="ECO:0000256" key="3">
    <source>
        <dbReference type="SAM" id="MobiDB-lite"/>
    </source>
</evidence>
<dbReference type="SMART" id="SM00326">
    <property type="entry name" value="SH3"/>
    <property type="match status" value="3"/>
</dbReference>
<feature type="domain" description="SH3" evidence="4">
    <location>
        <begin position="191"/>
        <end position="251"/>
    </location>
</feature>
<evidence type="ECO:0000313" key="5">
    <source>
        <dbReference type="EMBL" id="KAJ7357602.1"/>
    </source>
</evidence>
<reference evidence="5" key="1">
    <citation type="submission" date="2023-01" db="EMBL/GenBank/DDBJ databases">
        <title>Genome assembly of the deep-sea coral Lophelia pertusa.</title>
        <authorList>
            <person name="Herrera S."/>
            <person name="Cordes E."/>
        </authorList>
    </citation>
    <scope>NUCLEOTIDE SEQUENCE</scope>
    <source>
        <strain evidence="5">USNM1676648</strain>
        <tissue evidence="5">Polyp</tissue>
    </source>
</reference>
<evidence type="ECO:0000259" key="4">
    <source>
        <dbReference type="PROSITE" id="PS50002"/>
    </source>
</evidence>
<dbReference type="EMBL" id="MU827320">
    <property type="protein sequence ID" value="KAJ7357602.1"/>
    <property type="molecule type" value="Genomic_DNA"/>
</dbReference>
<feature type="region of interest" description="Disordered" evidence="3">
    <location>
        <begin position="460"/>
        <end position="592"/>
    </location>
</feature>
<dbReference type="InterPro" id="IPR036028">
    <property type="entry name" value="SH3-like_dom_sf"/>
</dbReference>
<sequence>MPAYDEEPQENLLSNYWQSQNNEFSSRQNNLVAKPSSSDGSFVKTAFAFCARNDSELTFPSGALIEVTSDVDDDWLEGSFNGRTGLFPKSYVRSSERPCARAVYPFVGESLGELTFREGDCIFLRKRLNSQWMEGEINGNVGLFPSSFVAVEVELPPEENSFVNGDFSFMDPSPKDGGGQNNAIASKIKWKRGMKGKALFHFTALYSGDLELNEGDVVTVLEVDDDNWIEGQLSNGICGSCPAAYLEPVYDIRKHFENKPLKRRTQGFSSDRSFSGIFGDFVSDTGYTNAPQIGGSGQRTSEFVNSYVNRDDDTSIYKSLLDSSFTMDLIPSLLPSNMPATAQETVQRTKPLLKPKPALGIKPTQNYSVTYLGSEDRVELSAPERYQTTMISPSTSMPSLPGGSSVSASRSKEMTAFRVSAQPEAISNSRFPSYVRDSGGTWPGKRAGIQGKHVAAEKKNRNIFSDDDDDDLLSGNYTSLPSPLVPLPRAGMDDRNSESSTSEDSPITPRRPAPPPPKRDSSSKNHIRSCTLPGTRSKNLAQGDFSAEVSLSKTKDQQQSDGKDMKQNGKPHTLSSMDGKGIRLFPSRDLLR</sequence>
<organism evidence="5 6">
    <name type="scientific">Desmophyllum pertusum</name>
    <dbReference type="NCBI Taxonomy" id="174260"/>
    <lineage>
        <taxon>Eukaryota</taxon>
        <taxon>Metazoa</taxon>
        <taxon>Cnidaria</taxon>
        <taxon>Anthozoa</taxon>
        <taxon>Hexacorallia</taxon>
        <taxon>Scleractinia</taxon>
        <taxon>Caryophylliina</taxon>
        <taxon>Caryophylliidae</taxon>
        <taxon>Desmophyllum</taxon>
    </lineage>
</organism>
<feature type="compositionally biased region" description="Low complexity" evidence="3">
    <location>
        <begin position="390"/>
        <end position="399"/>
    </location>
</feature>
<dbReference type="Proteomes" id="UP001163046">
    <property type="component" value="Unassembled WGS sequence"/>
</dbReference>
<dbReference type="PANTHER" id="PTHR14167:SF116">
    <property type="entry name" value="CAP, ISOFORM AC"/>
    <property type="match status" value="1"/>
</dbReference>
<name>A0A9X0CL01_9CNID</name>
<protein>
    <recommendedName>
        <fullName evidence="4">SH3 domain-containing protein</fullName>
    </recommendedName>
</protein>
<dbReference type="PANTHER" id="PTHR14167">
    <property type="entry name" value="SH3 DOMAIN-CONTAINING"/>
    <property type="match status" value="1"/>
</dbReference>
<evidence type="ECO:0000256" key="1">
    <source>
        <dbReference type="ARBA" id="ARBA00022443"/>
    </source>
</evidence>
<comment type="caution">
    <text evidence="5">The sequence shown here is derived from an EMBL/GenBank/DDBJ whole genome shotgun (WGS) entry which is preliminary data.</text>
</comment>
<dbReference type="PROSITE" id="PS50002">
    <property type="entry name" value="SH3"/>
    <property type="match status" value="2"/>
</dbReference>
<dbReference type="InterPro" id="IPR001452">
    <property type="entry name" value="SH3_domain"/>
</dbReference>
<evidence type="ECO:0000313" key="6">
    <source>
        <dbReference type="Proteomes" id="UP001163046"/>
    </source>
</evidence>
<evidence type="ECO:0000256" key="2">
    <source>
        <dbReference type="PROSITE-ProRule" id="PRU00192"/>
    </source>
</evidence>
<gene>
    <name evidence="5" type="ORF">OS493_024415</name>
</gene>
<dbReference type="AlphaFoldDB" id="A0A9X0CL01"/>
<dbReference type="SUPFAM" id="SSF50044">
    <property type="entry name" value="SH3-domain"/>
    <property type="match status" value="3"/>
</dbReference>
<keyword evidence="6" id="KW-1185">Reference proteome</keyword>
<dbReference type="Pfam" id="PF14604">
    <property type="entry name" value="SH3_9"/>
    <property type="match status" value="3"/>
</dbReference>
<dbReference type="PRINTS" id="PR00499">
    <property type="entry name" value="P67PHOX"/>
</dbReference>
<dbReference type="OrthoDB" id="19092at2759"/>
<feature type="region of interest" description="Disordered" evidence="3">
    <location>
        <begin position="390"/>
        <end position="411"/>
    </location>
</feature>
<dbReference type="CDD" id="cd00174">
    <property type="entry name" value="SH3"/>
    <property type="match status" value="1"/>
</dbReference>
<proteinExistence type="predicted"/>